<reference evidence="10" key="1">
    <citation type="journal article" date="2016" name="Environ. Microbiol.">
        <title>Genomic resolution of a cold subsurface aquifer community provides metabolic insights for novel microbes adapted to high CO concentrations.</title>
        <authorList>
            <person name="Probst A.J."/>
            <person name="Castelle C.J."/>
            <person name="Singh A."/>
            <person name="Brown C.T."/>
            <person name="Anantharaman K."/>
            <person name="Sharon I."/>
            <person name="Hug L.A."/>
            <person name="Burstein D."/>
            <person name="Emerson J.B."/>
            <person name="Thomas B.C."/>
            <person name="Banfield J.F."/>
        </authorList>
    </citation>
    <scope>NUCLEOTIDE SEQUENCE [LARGE SCALE GENOMIC DNA]</scope>
    <source>
        <strain evidence="10">CG2_30_54_11</strain>
    </source>
</reference>
<evidence type="ECO:0000256" key="1">
    <source>
        <dbReference type="ARBA" id="ARBA00003761"/>
    </source>
</evidence>
<dbReference type="SUPFAM" id="SSF51246">
    <property type="entry name" value="Rudiment single hybrid motif"/>
    <property type="match status" value="1"/>
</dbReference>
<dbReference type="InterPro" id="IPR011764">
    <property type="entry name" value="Biotin_carboxylation_dom"/>
</dbReference>
<evidence type="ECO:0000313" key="11">
    <source>
        <dbReference type="Proteomes" id="UP000183245"/>
    </source>
</evidence>
<sequence>MRSTVKPFKKILIINRGEIAVRAIRACRELGISVGVIYSRADVHSLPVKLADEAFFMEGESDISAYLDQQKIVDVARTHRYDAVYPGYGFLAENSSFAALCAERGIAFIGPSAAVLHSLGDKVEAKRIARKVGAPLVPGEDREVPDDKDARDSARKIGYPIVVKASGGGGGRGIRVVMKEAFLLKSVKEAQREAKLAFHNPGVYIEKFIENPRHVEFQILGDRYGNVIHLGERDCSVQRRHQKLIEEAPSTVLTEEMRQKIGAYAIAMAREVGLVGVATVEFLVDRQQNYFFIEVNPRIQVEHGVTELICGIDLVKWQIRVAQGEKLSLRQKDIVLRGHAIECRINSEDPLSEFAVSTGVIEQYLPPGGTGVRVCGGIFVGQEVSSQFDTLLLKLMVWDETRAKAIERMRRALGECIIEGVKTTLPFHRTVMDNRNFQKGDVDTDFIPKNKISLQIRKNAEKMRQPSLLNDQVESIRYREIALIAASVYKNLKREMGTAGNGGSNAWVTSARKDQM</sequence>
<dbReference type="EC" id="6.3.4.14" evidence="2"/>
<dbReference type="PROSITE" id="PS50975">
    <property type="entry name" value="ATP_GRASP"/>
    <property type="match status" value="1"/>
</dbReference>
<dbReference type="InterPro" id="IPR016185">
    <property type="entry name" value="PreATP-grasp_dom_sf"/>
</dbReference>
<organism evidence="10 11">
    <name type="scientific">Candidatus Wirthbacteria bacterium CG2_30_54_11</name>
    <dbReference type="NCBI Taxonomy" id="1817892"/>
    <lineage>
        <taxon>Bacteria</taxon>
        <taxon>Candidatus Wirthbacteria</taxon>
    </lineage>
</organism>
<feature type="domain" description="ATP-grasp" evidence="8">
    <location>
        <begin position="126"/>
        <end position="323"/>
    </location>
</feature>
<gene>
    <name evidence="10" type="ORF">AUK40_05445</name>
</gene>
<comment type="caution">
    <text evidence="10">The sequence shown here is derived from an EMBL/GenBank/DDBJ whole genome shotgun (WGS) entry which is preliminary data.</text>
</comment>
<evidence type="ECO:0000256" key="4">
    <source>
        <dbReference type="ARBA" id="ARBA00022741"/>
    </source>
</evidence>
<dbReference type="Gene3D" id="3.30.470.20">
    <property type="entry name" value="ATP-grasp fold, B domain"/>
    <property type="match status" value="1"/>
</dbReference>
<dbReference type="Pfam" id="PF02785">
    <property type="entry name" value="Biotin_carb_C"/>
    <property type="match status" value="1"/>
</dbReference>
<feature type="domain" description="Biotin carboxylation" evidence="9">
    <location>
        <begin position="7"/>
        <end position="452"/>
    </location>
</feature>
<dbReference type="PANTHER" id="PTHR48095">
    <property type="entry name" value="PYRUVATE CARBOXYLASE SUBUNIT A"/>
    <property type="match status" value="1"/>
</dbReference>
<proteinExistence type="predicted"/>
<dbReference type="GO" id="GO:0046872">
    <property type="term" value="F:metal ion binding"/>
    <property type="evidence" value="ECO:0007669"/>
    <property type="project" value="InterPro"/>
</dbReference>
<dbReference type="SUPFAM" id="SSF56059">
    <property type="entry name" value="Glutathione synthetase ATP-binding domain-like"/>
    <property type="match status" value="1"/>
</dbReference>
<dbReference type="AlphaFoldDB" id="A0A1J5IG07"/>
<dbReference type="Pfam" id="PF00289">
    <property type="entry name" value="Biotin_carb_N"/>
    <property type="match status" value="1"/>
</dbReference>
<comment type="function">
    <text evidence="1">This protein is a component of the acetyl coenzyme A carboxylase complex; first, biotin carboxylase catalyzes the carboxylation of the carrier protein and then the transcarboxylase transfers the carboxyl group to form malonyl-CoA.</text>
</comment>
<dbReference type="InterPro" id="IPR005482">
    <property type="entry name" value="Biotin_COase_C"/>
</dbReference>
<dbReference type="PROSITE" id="PS00866">
    <property type="entry name" value="CPSASE_1"/>
    <property type="match status" value="1"/>
</dbReference>
<dbReference type="GO" id="GO:0004075">
    <property type="term" value="F:biotin carboxylase activity"/>
    <property type="evidence" value="ECO:0007669"/>
    <property type="project" value="UniProtKB-EC"/>
</dbReference>
<dbReference type="InterPro" id="IPR005481">
    <property type="entry name" value="BC-like_N"/>
</dbReference>
<evidence type="ECO:0000256" key="5">
    <source>
        <dbReference type="ARBA" id="ARBA00022840"/>
    </source>
</evidence>
<keyword evidence="3" id="KW-0436">Ligase</keyword>
<dbReference type="PROSITE" id="PS00867">
    <property type="entry name" value="CPSASE_2"/>
    <property type="match status" value="1"/>
</dbReference>
<evidence type="ECO:0000313" key="10">
    <source>
        <dbReference type="EMBL" id="OIP96004.1"/>
    </source>
</evidence>
<comment type="catalytic activity">
    <reaction evidence="6">
        <text>N(6)-biotinyl-L-lysyl-[protein] + hydrogencarbonate + ATP = N(6)-carboxybiotinyl-L-lysyl-[protein] + ADP + phosphate + H(+)</text>
        <dbReference type="Rhea" id="RHEA:13501"/>
        <dbReference type="Rhea" id="RHEA-COMP:10505"/>
        <dbReference type="Rhea" id="RHEA-COMP:10506"/>
        <dbReference type="ChEBI" id="CHEBI:15378"/>
        <dbReference type="ChEBI" id="CHEBI:17544"/>
        <dbReference type="ChEBI" id="CHEBI:30616"/>
        <dbReference type="ChEBI" id="CHEBI:43474"/>
        <dbReference type="ChEBI" id="CHEBI:83144"/>
        <dbReference type="ChEBI" id="CHEBI:83145"/>
        <dbReference type="ChEBI" id="CHEBI:456216"/>
        <dbReference type="EC" id="6.3.4.14"/>
    </reaction>
</comment>
<evidence type="ECO:0000259" key="8">
    <source>
        <dbReference type="PROSITE" id="PS50975"/>
    </source>
</evidence>
<dbReference type="InterPro" id="IPR005479">
    <property type="entry name" value="CPAse_ATP-bd"/>
</dbReference>
<evidence type="ECO:0000256" key="3">
    <source>
        <dbReference type="ARBA" id="ARBA00022598"/>
    </source>
</evidence>
<dbReference type="STRING" id="1817892.AUK40_05445"/>
<name>A0A1J5IG07_9BACT</name>
<evidence type="ECO:0000256" key="7">
    <source>
        <dbReference type="PROSITE-ProRule" id="PRU00409"/>
    </source>
</evidence>
<keyword evidence="4 7" id="KW-0547">Nucleotide-binding</keyword>
<evidence type="ECO:0000259" key="9">
    <source>
        <dbReference type="PROSITE" id="PS50979"/>
    </source>
</evidence>
<dbReference type="Proteomes" id="UP000183245">
    <property type="component" value="Unassembled WGS sequence"/>
</dbReference>
<dbReference type="Pfam" id="PF02786">
    <property type="entry name" value="CPSase_L_D2"/>
    <property type="match status" value="1"/>
</dbReference>
<accession>A0A1J5IG07</accession>
<evidence type="ECO:0000256" key="2">
    <source>
        <dbReference type="ARBA" id="ARBA00013263"/>
    </source>
</evidence>
<protein>
    <recommendedName>
        <fullName evidence="2">biotin carboxylase</fullName>
        <ecNumber evidence="2">6.3.4.14</ecNumber>
    </recommendedName>
</protein>
<dbReference type="EMBL" id="MNZT01000096">
    <property type="protein sequence ID" value="OIP96004.1"/>
    <property type="molecule type" value="Genomic_DNA"/>
</dbReference>
<dbReference type="GO" id="GO:0005524">
    <property type="term" value="F:ATP binding"/>
    <property type="evidence" value="ECO:0007669"/>
    <property type="project" value="UniProtKB-UniRule"/>
</dbReference>
<dbReference type="SUPFAM" id="SSF52440">
    <property type="entry name" value="PreATP-grasp domain"/>
    <property type="match status" value="1"/>
</dbReference>
<dbReference type="NCBIfam" id="NF006367">
    <property type="entry name" value="PRK08591.1"/>
    <property type="match status" value="1"/>
</dbReference>
<dbReference type="InterPro" id="IPR051602">
    <property type="entry name" value="ACC_Biotin_Carboxylase"/>
</dbReference>
<dbReference type="InterPro" id="IPR011054">
    <property type="entry name" value="Rudment_hybrid_motif"/>
</dbReference>
<dbReference type="InterPro" id="IPR011761">
    <property type="entry name" value="ATP-grasp"/>
</dbReference>
<keyword evidence="5 7" id="KW-0067">ATP-binding</keyword>
<dbReference type="PANTHER" id="PTHR48095:SF2">
    <property type="entry name" value="BIOTIN CARBOXYLASE, CHLOROPLASTIC"/>
    <property type="match status" value="1"/>
</dbReference>
<dbReference type="PROSITE" id="PS50979">
    <property type="entry name" value="BC"/>
    <property type="match status" value="1"/>
</dbReference>
<evidence type="ECO:0000256" key="6">
    <source>
        <dbReference type="ARBA" id="ARBA00048600"/>
    </source>
</evidence>
<dbReference type="SMART" id="SM00878">
    <property type="entry name" value="Biotin_carb_C"/>
    <property type="match status" value="1"/>
</dbReference>